<accession>C1MNE0</accession>
<dbReference type="AlphaFoldDB" id="C1MNE0"/>
<evidence type="ECO:0000256" key="1">
    <source>
        <dbReference type="SAM" id="MobiDB-lite"/>
    </source>
</evidence>
<keyword evidence="3" id="KW-1185">Reference proteome</keyword>
<feature type="compositionally biased region" description="Low complexity" evidence="1">
    <location>
        <begin position="56"/>
        <end position="88"/>
    </location>
</feature>
<dbReference type="RefSeq" id="XP_003057088.1">
    <property type="nucleotide sequence ID" value="XM_003057042.1"/>
</dbReference>
<organism evidence="3">
    <name type="scientific">Micromonas pusilla (strain CCMP1545)</name>
    <name type="common">Picoplanktonic green alga</name>
    <dbReference type="NCBI Taxonomy" id="564608"/>
    <lineage>
        <taxon>Eukaryota</taxon>
        <taxon>Viridiplantae</taxon>
        <taxon>Chlorophyta</taxon>
        <taxon>Mamiellophyceae</taxon>
        <taxon>Mamiellales</taxon>
        <taxon>Mamiellaceae</taxon>
        <taxon>Micromonas</taxon>
    </lineage>
</organism>
<dbReference type="InterPro" id="IPR029071">
    <property type="entry name" value="Ubiquitin-like_domsf"/>
</dbReference>
<sequence>MVGPMTMTKVPKTRADSKYNDQPGTGRTGMYRIPPNNYDFYTEDEKCVRRLRLRPASRATRPRTSSPRRASRASAAASAARDARAIVASRRRVATASPRARRRERRASSTSSPRRVDVGFFFLKSLSLAPPPPTPPFPRYKPQRTAGGGILSEWEPIYQPSTVKADAGRLDAFGRLDLDKIKENRDRSFCEKMREKYPESPETPHMKILVTSELHRDEEYGGPFWLTIPFKVRVHELRMMIAEHCGVMPGLQRLKFAAKDFDDPERNLEHMGVKYWHGKFPDWPIVMKRF</sequence>
<evidence type="ECO:0000313" key="3">
    <source>
        <dbReference type="Proteomes" id="UP000001876"/>
    </source>
</evidence>
<dbReference type="GeneID" id="9682527"/>
<proteinExistence type="predicted"/>
<evidence type="ECO:0000313" key="2">
    <source>
        <dbReference type="EMBL" id="EEH58733.1"/>
    </source>
</evidence>
<dbReference type="KEGG" id="mpp:MICPUCDRAFT_55856"/>
<dbReference type="EMBL" id="GG663737">
    <property type="protein sequence ID" value="EEH58733.1"/>
    <property type="molecule type" value="Genomic_DNA"/>
</dbReference>
<feature type="region of interest" description="Disordered" evidence="1">
    <location>
        <begin position="1"/>
        <end position="37"/>
    </location>
</feature>
<protein>
    <submittedName>
        <fullName evidence="2">Predicted protein</fullName>
    </submittedName>
</protein>
<feature type="compositionally biased region" description="Basic residues" evidence="1">
    <location>
        <begin position="89"/>
        <end position="105"/>
    </location>
</feature>
<reference evidence="2 3" key="1">
    <citation type="journal article" date="2009" name="Science">
        <title>Green evolution and dynamic adaptations revealed by genomes of the marine picoeukaryotes Micromonas.</title>
        <authorList>
            <person name="Worden A.Z."/>
            <person name="Lee J.H."/>
            <person name="Mock T."/>
            <person name="Rouze P."/>
            <person name="Simmons M.P."/>
            <person name="Aerts A.L."/>
            <person name="Allen A.E."/>
            <person name="Cuvelier M.L."/>
            <person name="Derelle E."/>
            <person name="Everett M.V."/>
            <person name="Foulon E."/>
            <person name="Grimwood J."/>
            <person name="Gundlach H."/>
            <person name="Henrissat B."/>
            <person name="Napoli C."/>
            <person name="McDonald S.M."/>
            <person name="Parker M.S."/>
            <person name="Rombauts S."/>
            <person name="Salamov A."/>
            <person name="Von Dassow P."/>
            <person name="Badger J.H."/>
            <person name="Coutinho P.M."/>
            <person name="Demir E."/>
            <person name="Dubchak I."/>
            <person name="Gentemann C."/>
            <person name="Eikrem W."/>
            <person name="Gready J.E."/>
            <person name="John U."/>
            <person name="Lanier W."/>
            <person name="Lindquist E.A."/>
            <person name="Lucas S."/>
            <person name="Mayer K.F."/>
            <person name="Moreau H."/>
            <person name="Not F."/>
            <person name="Otillar R."/>
            <person name="Panaud O."/>
            <person name="Pangilinan J."/>
            <person name="Paulsen I."/>
            <person name="Piegu B."/>
            <person name="Poliakov A."/>
            <person name="Robbens S."/>
            <person name="Schmutz J."/>
            <person name="Toulza E."/>
            <person name="Wyss T."/>
            <person name="Zelensky A."/>
            <person name="Zhou K."/>
            <person name="Armbrust E.V."/>
            <person name="Bhattacharya D."/>
            <person name="Goodenough U.W."/>
            <person name="Van de Peer Y."/>
            <person name="Grigoriev I.V."/>
        </authorList>
    </citation>
    <scope>NUCLEOTIDE SEQUENCE [LARGE SCALE GENOMIC DNA]</scope>
    <source>
        <strain evidence="2 3">CCMP1545</strain>
    </source>
</reference>
<gene>
    <name evidence="2" type="ORF">MICPUCDRAFT_55856</name>
</gene>
<feature type="region of interest" description="Disordered" evidence="1">
    <location>
        <begin position="50"/>
        <end position="112"/>
    </location>
</feature>
<dbReference type="Proteomes" id="UP000001876">
    <property type="component" value="Unassembled WGS sequence"/>
</dbReference>
<name>C1MNE0_MICPC</name>
<dbReference type="OrthoDB" id="1047367at2759"/>
<dbReference type="SUPFAM" id="SSF54236">
    <property type="entry name" value="Ubiquitin-like"/>
    <property type="match status" value="1"/>
</dbReference>